<evidence type="ECO:0000313" key="1">
    <source>
        <dbReference type="EMBL" id="GAG30099.1"/>
    </source>
</evidence>
<comment type="caution">
    <text evidence="1">The sequence shown here is derived from an EMBL/GenBank/DDBJ whole genome shotgun (WGS) entry which is preliminary data.</text>
</comment>
<sequence>MTETKKYLPGDFTFWTDEMSQTMMNKTWEVISEND</sequence>
<proteinExistence type="predicted"/>
<gene>
    <name evidence="1" type="ORF">S01H1_71794</name>
</gene>
<dbReference type="AlphaFoldDB" id="X0WGN6"/>
<dbReference type="EMBL" id="BARS01047837">
    <property type="protein sequence ID" value="GAG30099.1"/>
    <property type="molecule type" value="Genomic_DNA"/>
</dbReference>
<feature type="non-terminal residue" evidence="1">
    <location>
        <position position="35"/>
    </location>
</feature>
<reference evidence="1" key="1">
    <citation type="journal article" date="2014" name="Front. Microbiol.">
        <title>High frequency of phylogenetically diverse reductive dehalogenase-homologous genes in deep subseafloor sedimentary metagenomes.</title>
        <authorList>
            <person name="Kawai M."/>
            <person name="Futagami T."/>
            <person name="Toyoda A."/>
            <person name="Takaki Y."/>
            <person name="Nishi S."/>
            <person name="Hori S."/>
            <person name="Arai W."/>
            <person name="Tsubouchi T."/>
            <person name="Morono Y."/>
            <person name="Uchiyama I."/>
            <person name="Ito T."/>
            <person name="Fujiyama A."/>
            <person name="Inagaki F."/>
            <person name="Takami H."/>
        </authorList>
    </citation>
    <scope>NUCLEOTIDE SEQUENCE</scope>
    <source>
        <strain evidence="1">Expedition CK06-06</strain>
    </source>
</reference>
<accession>X0WGN6</accession>
<protein>
    <submittedName>
        <fullName evidence="1">Uncharacterized protein</fullName>
    </submittedName>
</protein>
<name>X0WGN6_9ZZZZ</name>
<organism evidence="1">
    <name type="scientific">marine sediment metagenome</name>
    <dbReference type="NCBI Taxonomy" id="412755"/>
    <lineage>
        <taxon>unclassified sequences</taxon>
        <taxon>metagenomes</taxon>
        <taxon>ecological metagenomes</taxon>
    </lineage>
</organism>